<dbReference type="Proteomes" id="UP001604336">
    <property type="component" value="Unassembled WGS sequence"/>
</dbReference>
<dbReference type="Pfam" id="PF14223">
    <property type="entry name" value="Retrotran_gag_2"/>
    <property type="match status" value="1"/>
</dbReference>
<keyword evidence="2" id="KW-1185">Reference proteome</keyword>
<evidence type="ECO:0000313" key="1">
    <source>
        <dbReference type="EMBL" id="KAL2487167.1"/>
    </source>
</evidence>
<protein>
    <submittedName>
        <fullName evidence="1">Retrotransposon protein</fullName>
    </submittedName>
</protein>
<comment type="caution">
    <text evidence="1">The sequence shown here is derived from an EMBL/GenBank/DDBJ whole genome shotgun (WGS) entry which is preliminary data.</text>
</comment>
<organism evidence="1 2">
    <name type="scientific">Abeliophyllum distichum</name>
    <dbReference type="NCBI Taxonomy" id="126358"/>
    <lineage>
        <taxon>Eukaryota</taxon>
        <taxon>Viridiplantae</taxon>
        <taxon>Streptophyta</taxon>
        <taxon>Embryophyta</taxon>
        <taxon>Tracheophyta</taxon>
        <taxon>Spermatophyta</taxon>
        <taxon>Magnoliopsida</taxon>
        <taxon>eudicotyledons</taxon>
        <taxon>Gunneridae</taxon>
        <taxon>Pentapetalae</taxon>
        <taxon>asterids</taxon>
        <taxon>lamiids</taxon>
        <taxon>Lamiales</taxon>
        <taxon>Oleaceae</taxon>
        <taxon>Forsythieae</taxon>
        <taxon>Abeliophyllum</taxon>
    </lineage>
</organism>
<sequence>MRVILIQQRVSKALDDPENFSDALKAKPNQIEEMNEIAYSSIILHLSDSIVRQVDDAKTTRELWEALDKLFLTPLLILDSLPDSYRDVRNAIKYARDVLTQASDRCFEIKGFRNQKGVYEKC</sequence>
<dbReference type="EMBL" id="JBFOLK010000009">
    <property type="protein sequence ID" value="KAL2487167.1"/>
    <property type="molecule type" value="Genomic_DNA"/>
</dbReference>
<accession>A0ABD1RFH3</accession>
<dbReference type="AlphaFoldDB" id="A0ABD1RFH3"/>
<name>A0ABD1RFH3_9LAMI</name>
<reference evidence="2" key="1">
    <citation type="submission" date="2024-07" db="EMBL/GenBank/DDBJ databases">
        <title>Two chromosome-level genome assemblies of Korean endemic species Abeliophyllum distichum and Forsythia ovata (Oleaceae).</title>
        <authorList>
            <person name="Jang H."/>
        </authorList>
    </citation>
    <scope>NUCLEOTIDE SEQUENCE [LARGE SCALE GENOMIC DNA]</scope>
</reference>
<gene>
    <name evidence="1" type="ORF">Adt_31923</name>
</gene>
<evidence type="ECO:0000313" key="2">
    <source>
        <dbReference type="Proteomes" id="UP001604336"/>
    </source>
</evidence>
<proteinExistence type="predicted"/>